<dbReference type="Proteomes" id="UP000662678">
    <property type="component" value="Unassembled WGS sequence"/>
</dbReference>
<dbReference type="PANTHER" id="PTHR13610:SF9">
    <property type="entry name" value="FI06469P"/>
    <property type="match status" value="1"/>
</dbReference>
<dbReference type="Gene3D" id="3.40.50.150">
    <property type="entry name" value="Vaccinia Virus protein VP39"/>
    <property type="match status" value="1"/>
</dbReference>
<feature type="transmembrane region" description="Helical" evidence="4">
    <location>
        <begin position="7"/>
        <end position="25"/>
    </location>
</feature>
<protein>
    <recommendedName>
        <fullName evidence="7">Class I SAM-dependent methyltransferase</fullName>
    </recommendedName>
</protein>
<evidence type="ECO:0000256" key="3">
    <source>
        <dbReference type="ARBA" id="ARBA00022691"/>
    </source>
</evidence>
<gene>
    <name evidence="5" type="ORF">GCM10011419_07340</name>
</gene>
<feature type="transmembrane region" description="Helical" evidence="4">
    <location>
        <begin position="56"/>
        <end position="71"/>
    </location>
</feature>
<proteinExistence type="predicted"/>
<reference evidence="6" key="1">
    <citation type="journal article" date="2019" name="Int. J. Syst. Evol. Microbiol.">
        <title>The Global Catalogue of Microorganisms (GCM) 10K type strain sequencing project: providing services to taxonomists for standard genome sequencing and annotation.</title>
        <authorList>
            <consortium name="The Broad Institute Genomics Platform"/>
            <consortium name="The Broad Institute Genome Sequencing Center for Infectious Disease"/>
            <person name="Wu L."/>
            <person name="Ma J."/>
        </authorList>
    </citation>
    <scope>NUCLEOTIDE SEQUENCE [LARGE SCALE GENOMIC DNA]</scope>
    <source>
        <strain evidence="6">KCTC 23713</strain>
    </source>
</reference>
<evidence type="ECO:0008006" key="7">
    <source>
        <dbReference type="Google" id="ProtNLM"/>
    </source>
</evidence>
<organism evidence="5 6">
    <name type="scientific">Vogesella fluminis</name>
    <dbReference type="NCBI Taxonomy" id="1069161"/>
    <lineage>
        <taxon>Bacteria</taxon>
        <taxon>Pseudomonadati</taxon>
        <taxon>Pseudomonadota</taxon>
        <taxon>Betaproteobacteria</taxon>
        <taxon>Neisseriales</taxon>
        <taxon>Chromobacteriaceae</taxon>
        <taxon>Vogesella</taxon>
    </lineage>
</organism>
<evidence type="ECO:0000313" key="6">
    <source>
        <dbReference type="Proteomes" id="UP000662678"/>
    </source>
</evidence>
<name>A0ABQ3H8L1_9NEIS</name>
<keyword evidence="4" id="KW-0812">Transmembrane</keyword>
<keyword evidence="4" id="KW-0472">Membrane</keyword>
<accession>A0ABQ3H8L1</accession>
<dbReference type="PANTHER" id="PTHR13610">
    <property type="entry name" value="METHYLTRANSFERASE DOMAIN-CONTAINING PROTEIN"/>
    <property type="match status" value="1"/>
</dbReference>
<sequence>MTRLIALLRHAGIQLLAVLLAWVFWAPLATPLPWLVAQCLLALLLAGVLRCSLPQRLLHLLFMPLVVLALWQQWASWLYLGGFVLLFALSRNALTERVPLYLSSQESIVTLAQWLPPGAAVLDLGSGDGRVVLQLARQRADLQLCGVENALLPWLWSRWRYLRAGRPANVSLRYGNFWDMDWSRFDVIHAFLSPAPMARVWAHFRQHAANHAQLVSNSFGIAAVLPQQRLPLNGPLQKELLIWGHNHGHR</sequence>
<keyword evidence="2" id="KW-0808">Transferase</keyword>
<dbReference type="EMBL" id="BMYP01000007">
    <property type="protein sequence ID" value="GHD73121.1"/>
    <property type="molecule type" value="Genomic_DNA"/>
</dbReference>
<comment type="caution">
    <text evidence="5">The sequence shown here is derived from an EMBL/GenBank/DDBJ whole genome shotgun (WGS) entry which is preliminary data.</text>
</comment>
<evidence type="ECO:0000256" key="4">
    <source>
        <dbReference type="SAM" id="Phobius"/>
    </source>
</evidence>
<keyword evidence="3" id="KW-0949">S-adenosyl-L-methionine</keyword>
<keyword evidence="6" id="KW-1185">Reference proteome</keyword>
<evidence type="ECO:0000256" key="2">
    <source>
        <dbReference type="ARBA" id="ARBA00022679"/>
    </source>
</evidence>
<evidence type="ECO:0000256" key="1">
    <source>
        <dbReference type="ARBA" id="ARBA00022603"/>
    </source>
</evidence>
<keyword evidence="1" id="KW-0489">Methyltransferase</keyword>
<dbReference type="RefSeq" id="WP_189352300.1">
    <property type="nucleotide sequence ID" value="NZ_BMYP01000007.1"/>
</dbReference>
<dbReference type="InterPro" id="IPR026170">
    <property type="entry name" value="FAM173A/B"/>
</dbReference>
<keyword evidence="4" id="KW-1133">Transmembrane helix</keyword>
<dbReference type="SUPFAM" id="SSF53335">
    <property type="entry name" value="S-adenosyl-L-methionine-dependent methyltransferases"/>
    <property type="match status" value="1"/>
</dbReference>
<feature type="transmembrane region" description="Helical" evidence="4">
    <location>
        <begin position="31"/>
        <end position="49"/>
    </location>
</feature>
<evidence type="ECO:0000313" key="5">
    <source>
        <dbReference type="EMBL" id="GHD73121.1"/>
    </source>
</evidence>
<dbReference type="InterPro" id="IPR029063">
    <property type="entry name" value="SAM-dependent_MTases_sf"/>
</dbReference>